<evidence type="ECO:0000256" key="7">
    <source>
        <dbReference type="ARBA" id="ARBA00022801"/>
    </source>
</evidence>
<dbReference type="Gene3D" id="3.40.50.10890">
    <property type="match status" value="1"/>
</dbReference>
<keyword evidence="9" id="KW-0539">Nucleus</keyword>
<evidence type="ECO:0000256" key="1">
    <source>
        <dbReference type="ARBA" id="ARBA00001947"/>
    </source>
</evidence>
<organism evidence="13 14">
    <name type="scientific">Eimeria tenella</name>
    <name type="common">Coccidian parasite</name>
    <dbReference type="NCBI Taxonomy" id="5802"/>
    <lineage>
        <taxon>Eukaryota</taxon>
        <taxon>Sar</taxon>
        <taxon>Alveolata</taxon>
        <taxon>Apicomplexa</taxon>
        <taxon>Conoidasida</taxon>
        <taxon>Coccidia</taxon>
        <taxon>Eucoccidiorida</taxon>
        <taxon>Eimeriorina</taxon>
        <taxon>Eimeriidae</taxon>
        <taxon>Eimeria</taxon>
    </lineage>
</organism>
<dbReference type="InterPro" id="IPR050698">
    <property type="entry name" value="MBL"/>
</dbReference>
<feature type="domain" description="Beta-Casp" evidence="12">
    <location>
        <begin position="440"/>
        <end position="580"/>
    </location>
</feature>
<evidence type="ECO:0000313" key="13">
    <source>
        <dbReference type="EMBL" id="CDJ43212.1"/>
    </source>
</evidence>
<dbReference type="GO" id="GO:0005634">
    <property type="term" value="C:nucleus"/>
    <property type="evidence" value="ECO:0007669"/>
    <property type="project" value="UniProtKB-SubCell"/>
</dbReference>
<comment type="subcellular location">
    <subcellularLocation>
        <location evidence="3">Cytoplasm</location>
    </subcellularLocation>
    <subcellularLocation>
        <location evidence="2">Nucleus</location>
    </subcellularLocation>
</comment>
<dbReference type="GO" id="GO:0005737">
    <property type="term" value="C:cytoplasm"/>
    <property type="evidence" value="ECO:0007669"/>
    <property type="project" value="UniProtKB-SubCell"/>
</dbReference>
<evidence type="ECO:0000256" key="2">
    <source>
        <dbReference type="ARBA" id="ARBA00004123"/>
    </source>
</evidence>
<feature type="domain" description="Metallo-beta-lactamase" evidence="11">
    <location>
        <begin position="132"/>
        <end position="420"/>
    </location>
</feature>
<dbReference type="GO" id="GO:0016180">
    <property type="term" value="P:snRNA processing"/>
    <property type="evidence" value="ECO:0007669"/>
    <property type="project" value="TreeGrafter"/>
</dbReference>
<feature type="region of interest" description="Disordered" evidence="10">
    <location>
        <begin position="264"/>
        <end position="314"/>
    </location>
</feature>
<dbReference type="InterPro" id="IPR011108">
    <property type="entry name" value="RMMBL"/>
</dbReference>
<dbReference type="InterPro" id="IPR022712">
    <property type="entry name" value="Beta_Casp"/>
</dbReference>
<evidence type="ECO:0000256" key="5">
    <source>
        <dbReference type="ARBA" id="ARBA00022490"/>
    </source>
</evidence>
<keyword evidence="5" id="KW-0963">Cytoplasm</keyword>
<evidence type="ECO:0000256" key="3">
    <source>
        <dbReference type="ARBA" id="ARBA00004496"/>
    </source>
</evidence>
<dbReference type="GO" id="GO:0046872">
    <property type="term" value="F:metal ion binding"/>
    <property type="evidence" value="ECO:0007669"/>
    <property type="project" value="UniProtKB-KW"/>
</dbReference>
<dbReference type="OrthoDB" id="10249535at2759"/>
<keyword evidence="8" id="KW-0862">Zinc</keyword>
<dbReference type="AlphaFoldDB" id="U6KYF4"/>
<dbReference type="VEuPathDB" id="ToxoDB:ETH_00008475"/>
<evidence type="ECO:0000259" key="11">
    <source>
        <dbReference type="SMART" id="SM00849"/>
    </source>
</evidence>
<dbReference type="SUPFAM" id="SSF56281">
    <property type="entry name" value="Metallo-hydrolase/oxidoreductase"/>
    <property type="match status" value="1"/>
</dbReference>
<dbReference type="Pfam" id="PF10996">
    <property type="entry name" value="Beta-Casp"/>
    <property type="match status" value="1"/>
</dbReference>
<comment type="cofactor">
    <cofactor evidence="1">
        <name>Zn(2+)</name>
        <dbReference type="ChEBI" id="CHEBI:29105"/>
    </cofactor>
</comment>
<dbReference type="EMBL" id="HG675758">
    <property type="protein sequence ID" value="CDJ43212.1"/>
    <property type="molecule type" value="Genomic_DNA"/>
</dbReference>
<dbReference type="Proteomes" id="UP000030747">
    <property type="component" value="Unassembled WGS sequence"/>
</dbReference>
<dbReference type="VEuPathDB" id="ToxoDB:ETH2_1437800"/>
<accession>U6KYF4</accession>
<proteinExistence type="inferred from homology"/>
<dbReference type="SMART" id="SM01027">
    <property type="entry name" value="Beta-Casp"/>
    <property type="match status" value="1"/>
</dbReference>
<evidence type="ECO:0000313" key="14">
    <source>
        <dbReference type="Proteomes" id="UP000030747"/>
    </source>
</evidence>
<dbReference type="FunFam" id="3.40.50.10890:FF:000002">
    <property type="entry name" value="Integrator complex subunit 11"/>
    <property type="match status" value="1"/>
</dbReference>
<reference evidence="13" key="2">
    <citation type="submission" date="2013-10" db="EMBL/GenBank/DDBJ databases">
        <authorList>
            <person name="Aslett M."/>
        </authorList>
    </citation>
    <scope>NUCLEOTIDE SEQUENCE [LARGE SCALE GENOMIC DNA]</scope>
    <source>
        <strain evidence="13">Houghton</strain>
    </source>
</reference>
<dbReference type="GeneID" id="25250897"/>
<keyword evidence="14" id="KW-1185">Reference proteome</keyword>
<evidence type="ECO:0000256" key="4">
    <source>
        <dbReference type="ARBA" id="ARBA00007093"/>
    </source>
</evidence>
<name>U6KYF4_EIMTE</name>
<feature type="region of interest" description="Disordered" evidence="10">
    <location>
        <begin position="1"/>
        <end position="44"/>
    </location>
</feature>
<evidence type="ECO:0000256" key="8">
    <source>
        <dbReference type="ARBA" id="ARBA00022833"/>
    </source>
</evidence>
<dbReference type="RefSeq" id="XP_013233962.1">
    <property type="nucleotide sequence ID" value="XM_013378508.1"/>
</dbReference>
<evidence type="ECO:0000256" key="10">
    <source>
        <dbReference type="SAM" id="MobiDB-lite"/>
    </source>
</evidence>
<feature type="compositionally biased region" description="Low complexity" evidence="10">
    <location>
        <begin position="268"/>
        <end position="299"/>
    </location>
</feature>
<protein>
    <submittedName>
        <fullName evidence="13">RNA-metabolising metallo-beta-lactamase domain-containing protein, putative</fullName>
    </submittedName>
</protein>
<comment type="similarity">
    <text evidence="4">Belongs to the metallo-beta-lactamase superfamily. RNA-metabolizing metallo-beta-lactamase-like family. INTS11 subfamily.</text>
</comment>
<dbReference type="SMART" id="SM00849">
    <property type="entry name" value="Lactamase_B"/>
    <property type="match status" value="1"/>
</dbReference>
<dbReference type="Pfam" id="PF07521">
    <property type="entry name" value="RMMBL"/>
    <property type="match status" value="1"/>
</dbReference>
<evidence type="ECO:0000256" key="6">
    <source>
        <dbReference type="ARBA" id="ARBA00022723"/>
    </source>
</evidence>
<dbReference type="InterPro" id="IPR036866">
    <property type="entry name" value="RibonucZ/Hydroxyglut_hydro"/>
</dbReference>
<dbReference type="OMA" id="HGEKEGM"/>
<keyword evidence="6" id="KW-0479">Metal-binding</keyword>
<reference evidence="13" key="1">
    <citation type="submission" date="2013-10" db="EMBL/GenBank/DDBJ databases">
        <title>Genomic analysis of the causative agents of coccidiosis in chickens.</title>
        <authorList>
            <person name="Reid A.J."/>
            <person name="Blake D."/>
            <person name="Billington K."/>
            <person name="Browne H."/>
            <person name="Dunn M."/>
            <person name="Hung S."/>
            <person name="Kawahara F."/>
            <person name="Miranda-Saavedra D."/>
            <person name="Mourier T."/>
            <person name="Nagra H."/>
            <person name="Otto T.D."/>
            <person name="Rawlings N."/>
            <person name="Sanchez A."/>
            <person name="Sanders M."/>
            <person name="Subramaniam C."/>
            <person name="Tay Y."/>
            <person name="Dear P."/>
            <person name="Doerig C."/>
            <person name="Gruber A."/>
            <person name="Parkinson J."/>
            <person name="Shirley M."/>
            <person name="Wan K.L."/>
            <person name="Berriman M."/>
            <person name="Tomley F."/>
            <person name="Pain A."/>
        </authorList>
    </citation>
    <scope>NUCLEOTIDE SEQUENCE [LARGE SCALE GENOMIC DNA]</scope>
    <source>
        <strain evidence="13">Houghton</strain>
    </source>
</reference>
<dbReference type="PANTHER" id="PTHR11203">
    <property type="entry name" value="CLEAVAGE AND POLYADENYLATION SPECIFICITY FACTOR FAMILY MEMBER"/>
    <property type="match status" value="1"/>
</dbReference>
<dbReference type="GO" id="GO:0016787">
    <property type="term" value="F:hydrolase activity"/>
    <property type="evidence" value="ECO:0007669"/>
    <property type="project" value="UniProtKB-KW"/>
</dbReference>
<evidence type="ECO:0000256" key="9">
    <source>
        <dbReference type="ARBA" id="ARBA00023242"/>
    </source>
</evidence>
<evidence type="ECO:0000259" key="12">
    <source>
        <dbReference type="SMART" id="SM01027"/>
    </source>
</evidence>
<gene>
    <name evidence="13" type="ORF">ETH_00008475</name>
</gene>
<keyword evidence="7" id="KW-0378">Hydrolase</keyword>
<dbReference type="GO" id="GO:0004521">
    <property type="term" value="F:RNA endonuclease activity"/>
    <property type="evidence" value="ECO:0007669"/>
    <property type="project" value="TreeGrafter"/>
</dbReference>
<sequence>MQRPPQSQSCQDPQTQQQQQQQQQQTAHSLQQSQPLQQPPAAAASLLQSAEKGSLGGFRGGDWRGRAAACDGHLRGAPGSRGPVLLPPAVQRASKRIYLTLNCNINANNASKITFPADVLRVTVLGAGQDVGRSAVYVQRGERGLLFDCGSHLGAKQARKLPLLNLLLQLAPQKSGKDDLQTMEEALLAPSPLFACCTDATLISHFHMDHCGSLPSFTERLGYRNPIAMTFPTRALSPVLLLDSARIFKEAAFRGRQQLLSEAEGGSRDASLSSSSRDASLSSSSRDAGLSSSGSSASGEGRVGGPGASSQEQWNYTEAEAQRCMRRCVALRLHESWEAGGWTVTPYYAGHVLGAAMLHAQLPGGPSIVYTGDFNTSPDRHLGSASIPRLQPDLLISECTYASFVRPSKRITEREFCDAVHDALKKGGKVLIPVFAVGRAQELCMLLNSYWQRMQLQYPIYFGGGMTEKANKYYKLYVQWTGSDLLHRLGGANAQQNAFADQVEDDSPGSAGEFGAFDFSHISTLPPEVLTSPTPMVLLATPGMLHGGLALKALKLWAGGPENLVLLPGYCVRGTVGAMLIDGQRDIPLDARTRLKVLCKVRYMSFSAHADTTGIQQLARHLQPKAIMLVHGEKEGMLKLARVLHRELGVPVHTPPSGQTVSVPLDKTEPRVSVYIHDLCFRRTLAAPKETSAAAAANSREALWECEDPALTALLESPVMRRYLPQSSASAQGPRCSSVSPYCFPPPSLFFRVSKRSAAKEEAGEAAEKESSSKELCAETPAEDLHLLMDLDSLVAAAAAAAANGCGSLKHCSSKQGHAAAPSGPRAAAADCAGVSPGNKEEIQFAPSAAGVGTAAAAAAAAARVPPRCIQLLSLRYRHEVEMEAAVFQQLLHLFMDYIVQCRKAYEQQRRQRSASGEAPAPLSLETPEFCDFGPQLKLRQMEGGGIIIEFLSLVAVHNGRDRLQMQWAETDERRNGAVSAFVEYFSRMAEANTDSKAGECS</sequence>
<dbReference type="Gene3D" id="3.60.15.10">
    <property type="entry name" value="Ribonuclease Z/Hydroxyacylglutathione hydrolase-like"/>
    <property type="match status" value="1"/>
</dbReference>
<dbReference type="PANTHER" id="PTHR11203:SF37">
    <property type="entry name" value="INTEGRATOR COMPLEX SUBUNIT 11"/>
    <property type="match status" value="1"/>
</dbReference>
<dbReference type="InterPro" id="IPR001279">
    <property type="entry name" value="Metallo-B-lactamas"/>
</dbReference>